<gene>
    <name evidence="1" type="primary">g2835</name>
    <name evidence="1" type="ORF">NpPPO83_00002835</name>
</gene>
<proteinExistence type="predicted"/>
<dbReference type="EMBL" id="BSXG01000248">
    <property type="protein sequence ID" value="GME34270.1"/>
    <property type="molecule type" value="Genomic_DNA"/>
</dbReference>
<sequence length="497" mass="52963">MPAPTLSDPSLLVQKAFIGGKWVNAQLGKTFEVQDPASGELIGTCPECDGADTNFAIEAAATAFPKWRVRTGRERSRLIRRWYDLVIENKDDITALITWENGKANPDAAGEVLFAASFLEWFSEEAARIYGDVIPHSAAGNRVSVLREPVGVCGMITPWNFPAGMMARKAAAALAAGCTCVIKTAGETPFTANALAVLAERAGIPAGVINIVTALENTPEIGLTLCESPVVSKISFTGSTRVGKLLMRQCSGTLKKLSLELGGNAPFIVFDDADLDTAVAGLIASKFKCTGQTCVCANRIFVQAGIHDAFVKRLVEVMGNFRVGSGFDKRVTHGPLIHSNAVGKVVEHVEDAKARGARVALGGNRLPAQGPNFFEPTVITGMSRDMKIAHEETFGPIAAIFRFETEEEVVKAANESEVGLAAYVFTQNLQLSHRITESLHVGMVGLNTGVISDAPSPFGGVKHSGLGREGSKYGLEEYTELKTVVTGGIHTTYPSKL</sequence>
<protein>
    <submittedName>
        <fullName evidence="1">Succinate-semialdehyde dehydrogenase</fullName>
    </submittedName>
</protein>
<evidence type="ECO:0000313" key="1">
    <source>
        <dbReference type="EMBL" id="GME34270.1"/>
    </source>
</evidence>
<comment type="caution">
    <text evidence="1">The sequence shown here is derived from an EMBL/GenBank/DDBJ whole genome shotgun (WGS) entry which is preliminary data.</text>
</comment>
<organism evidence="1 2">
    <name type="scientific">Neofusicoccum parvum</name>
    <dbReference type="NCBI Taxonomy" id="310453"/>
    <lineage>
        <taxon>Eukaryota</taxon>
        <taxon>Fungi</taxon>
        <taxon>Dikarya</taxon>
        <taxon>Ascomycota</taxon>
        <taxon>Pezizomycotina</taxon>
        <taxon>Dothideomycetes</taxon>
        <taxon>Dothideomycetes incertae sedis</taxon>
        <taxon>Botryosphaeriales</taxon>
        <taxon>Botryosphaeriaceae</taxon>
        <taxon>Neofusicoccum</taxon>
    </lineage>
</organism>
<keyword evidence="2" id="KW-1185">Reference proteome</keyword>
<evidence type="ECO:0000313" key="2">
    <source>
        <dbReference type="Proteomes" id="UP001165186"/>
    </source>
</evidence>
<accession>A0ACB5SC71</accession>
<dbReference type="Proteomes" id="UP001165186">
    <property type="component" value="Unassembled WGS sequence"/>
</dbReference>
<name>A0ACB5SC71_9PEZI</name>
<reference evidence="1" key="1">
    <citation type="submission" date="2024-09" db="EMBL/GenBank/DDBJ databases">
        <title>Draft Genome Sequences of Neofusicoccum parvum.</title>
        <authorList>
            <person name="Ashida A."/>
            <person name="Camagna M."/>
            <person name="Tanaka A."/>
            <person name="Takemoto D."/>
        </authorList>
    </citation>
    <scope>NUCLEOTIDE SEQUENCE</scope>
    <source>
        <strain evidence="1">PPO83</strain>
    </source>
</reference>